<evidence type="ECO:0000256" key="7">
    <source>
        <dbReference type="SAM" id="Phobius"/>
    </source>
</evidence>
<keyword evidence="3 7" id="KW-1133">Transmembrane helix</keyword>
<dbReference type="RefSeq" id="WP_205258335.1">
    <property type="nucleotide sequence ID" value="NZ_BAAAPV010000002.1"/>
</dbReference>
<comment type="caution">
    <text evidence="8">The sequence shown here is derived from an EMBL/GenBank/DDBJ whole genome shotgun (WGS) entry which is preliminary data.</text>
</comment>
<dbReference type="GO" id="GO:0004252">
    <property type="term" value="F:serine-type endopeptidase activity"/>
    <property type="evidence" value="ECO:0007669"/>
    <property type="project" value="UniProtKB-UniRule"/>
</dbReference>
<evidence type="ECO:0000256" key="5">
    <source>
        <dbReference type="NCBIfam" id="TIGR02228"/>
    </source>
</evidence>
<name>A0A939C3Z9_9ACTN</name>
<feature type="transmembrane region" description="Helical" evidence="7">
    <location>
        <begin position="181"/>
        <end position="200"/>
    </location>
</feature>
<evidence type="ECO:0000313" key="9">
    <source>
        <dbReference type="Proteomes" id="UP000663801"/>
    </source>
</evidence>
<keyword evidence="4 7" id="KW-0472">Membrane</keyword>
<dbReference type="Gene3D" id="2.10.109.10">
    <property type="entry name" value="Umud Fragment, subunit A"/>
    <property type="match status" value="1"/>
</dbReference>
<reference evidence="8" key="1">
    <citation type="submission" date="2021-01" db="EMBL/GenBank/DDBJ databases">
        <title>KCTC 19127 draft genome.</title>
        <authorList>
            <person name="An D."/>
        </authorList>
    </citation>
    <scope>NUCLEOTIDE SEQUENCE</scope>
    <source>
        <strain evidence="8">KCTC 19127</strain>
    </source>
</reference>
<evidence type="ECO:0000256" key="6">
    <source>
        <dbReference type="SAM" id="MobiDB-lite"/>
    </source>
</evidence>
<proteinExistence type="predicted"/>
<dbReference type="InterPro" id="IPR001733">
    <property type="entry name" value="Peptidase_S26B"/>
</dbReference>
<keyword evidence="2 7" id="KW-0812">Transmembrane</keyword>
<dbReference type="InterPro" id="IPR019789">
    <property type="entry name" value="Xul5P/Fru6P_PKetolase_ThDP_BS"/>
</dbReference>
<dbReference type="SUPFAM" id="SSF51306">
    <property type="entry name" value="LexA/Signal peptidase"/>
    <property type="match status" value="1"/>
</dbReference>
<evidence type="ECO:0000256" key="1">
    <source>
        <dbReference type="ARBA" id="ARBA00004370"/>
    </source>
</evidence>
<dbReference type="EC" id="3.4.21.89" evidence="5"/>
<dbReference type="GO" id="GO:0006465">
    <property type="term" value="P:signal peptide processing"/>
    <property type="evidence" value="ECO:0007669"/>
    <property type="project" value="UniProtKB-UniRule"/>
</dbReference>
<evidence type="ECO:0000256" key="3">
    <source>
        <dbReference type="ARBA" id="ARBA00022989"/>
    </source>
</evidence>
<dbReference type="EMBL" id="JAERWL010000015">
    <property type="protein sequence ID" value="MBM9478215.1"/>
    <property type="molecule type" value="Genomic_DNA"/>
</dbReference>
<evidence type="ECO:0000313" key="8">
    <source>
        <dbReference type="EMBL" id="MBM9478215.1"/>
    </source>
</evidence>
<dbReference type="AlphaFoldDB" id="A0A939C3Z9"/>
<dbReference type="GO" id="GO:0005975">
    <property type="term" value="P:carbohydrate metabolic process"/>
    <property type="evidence" value="ECO:0007669"/>
    <property type="project" value="InterPro"/>
</dbReference>
<keyword evidence="9" id="KW-1185">Reference proteome</keyword>
<evidence type="ECO:0000256" key="2">
    <source>
        <dbReference type="ARBA" id="ARBA00022692"/>
    </source>
</evidence>
<dbReference type="CDD" id="cd06462">
    <property type="entry name" value="Peptidase_S24_S26"/>
    <property type="match status" value="1"/>
</dbReference>
<keyword evidence="8" id="KW-0378">Hydrolase</keyword>
<comment type="subcellular location">
    <subcellularLocation>
        <location evidence="1">Membrane</location>
    </subcellularLocation>
</comment>
<dbReference type="GO" id="GO:0016020">
    <property type="term" value="C:membrane"/>
    <property type="evidence" value="ECO:0007669"/>
    <property type="project" value="UniProtKB-SubCell"/>
</dbReference>
<gene>
    <name evidence="8" type="ORF">JL107_17335</name>
</gene>
<evidence type="ECO:0000256" key="4">
    <source>
        <dbReference type="ARBA" id="ARBA00023136"/>
    </source>
</evidence>
<feature type="compositionally biased region" description="Low complexity" evidence="6">
    <location>
        <begin position="492"/>
        <end position="501"/>
    </location>
</feature>
<dbReference type="GO" id="GO:0016832">
    <property type="term" value="F:aldehyde-lyase activity"/>
    <property type="evidence" value="ECO:0007669"/>
    <property type="project" value="InterPro"/>
</dbReference>
<sequence length="517" mass="54280">MRRAGRLLAGVLALFCVLVSAALVTGRITAVVTSGVSMNPVYYQGDLVVVAHRDHYVIGDIVAYRAKGVDALVLHRIIAGDGAGGFTMKGDNNSSIDPFRPTTGDIAGTSVLHVSGGGHVLHFMTDPVVLGCAALLMLLLGESARRRRRSARTRRRQAVDTRTRTPQAGSFAARPRPVQTAWVITGLLLVLGLGLGVLAWTAPSLRPGPPVGIARSVDISYTADVPPSPAYDGTVVTSPDPVYRKLSDTAVVEIGYTGPPGDLSVGVALSATNGWHSDLPPLVTQAVTGDGETVTAPLDLRDVQARADAAAEAIGIPTGTLTLTLTPSVTSPGVPALTAPVPFEVTPLVFVPATGRIPTVADVVPGAPTTITHTLGVGAVRIPVVVVRWIALLLLVAGIAGAVFSRTLLRREPPLSPADLIRRQHGAVLAEVRPMPTPTDRHIVDVTDFATMAKLARRVGLLVMHWTRSGVHTYLLIDDTTAYRYRHGGQDDGATNDAAGDTDADVERVDDPPPVVR</sequence>
<organism evidence="8 9">
    <name type="scientific">Nakamurella flavida</name>
    <dbReference type="NCBI Taxonomy" id="363630"/>
    <lineage>
        <taxon>Bacteria</taxon>
        <taxon>Bacillati</taxon>
        <taxon>Actinomycetota</taxon>
        <taxon>Actinomycetes</taxon>
        <taxon>Nakamurellales</taxon>
        <taxon>Nakamurellaceae</taxon>
        <taxon>Nakamurella</taxon>
    </lineage>
</organism>
<dbReference type="InterPro" id="IPR036286">
    <property type="entry name" value="LexA/Signal_pep-like_sf"/>
</dbReference>
<feature type="transmembrane region" description="Helical" evidence="7">
    <location>
        <begin position="389"/>
        <end position="409"/>
    </location>
</feature>
<feature type="region of interest" description="Disordered" evidence="6">
    <location>
        <begin position="148"/>
        <end position="172"/>
    </location>
</feature>
<feature type="transmembrane region" description="Helical" evidence="7">
    <location>
        <begin position="120"/>
        <end position="140"/>
    </location>
</feature>
<feature type="region of interest" description="Disordered" evidence="6">
    <location>
        <begin position="488"/>
        <end position="517"/>
    </location>
</feature>
<accession>A0A939C3Z9</accession>
<dbReference type="Proteomes" id="UP000663801">
    <property type="component" value="Unassembled WGS sequence"/>
</dbReference>
<dbReference type="PROSITE" id="PS60003">
    <property type="entry name" value="PHOSPHOKETOLASE_2"/>
    <property type="match status" value="1"/>
</dbReference>
<dbReference type="NCBIfam" id="TIGR02228">
    <property type="entry name" value="sigpep_I_arch"/>
    <property type="match status" value="1"/>
</dbReference>
<dbReference type="GO" id="GO:0009003">
    <property type="term" value="F:signal peptidase activity"/>
    <property type="evidence" value="ECO:0007669"/>
    <property type="project" value="UniProtKB-EC"/>
</dbReference>
<protein>
    <recommendedName>
        <fullName evidence="5">Signal peptidase I</fullName>
        <ecNumber evidence="5">3.4.21.89</ecNumber>
    </recommendedName>
</protein>